<evidence type="ECO:0000259" key="2">
    <source>
        <dbReference type="Pfam" id="PF05048"/>
    </source>
</evidence>
<dbReference type="Proteomes" id="UP000316304">
    <property type="component" value="Unassembled WGS sequence"/>
</dbReference>
<dbReference type="InterPro" id="IPR012334">
    <property type="entry name" value="Pectin_lyas_fold"/>
</dbReference>
<dbReference type="RefSeq" id="WP_146592666.1">
    <property type="nucleotide sequence ID" value="NZ_SJPT01000001.1"/>
</dbReference>
<dbReference type="Pfam" id="PF05048">
    <property type="entry name" value="NosD"/>
    <property type="match status" value="1"/>
</dbReference>
<keyword evidence="1" id="KW-0732">Signal</keyword>
<proteinExistence type="predicted"/>
<evidence type="ECO:0008006" key="6">
    <source>
        <dbReference type="Google" id="ProtNLM"/>
    </source>
</evidence>
<dbReference type="EMBL" id="SJPT01000001">
    <property type="protein sequence ID" value="TWU26280.1"/>
    <property type="molecule type" value="Genomic_DNA"/>
</dbReference>
<evidence type="ECO:0000256" key="1">
    <source>
        <dbReference type="SAM" id="SignalP"/>
    </source>
</evidence>
<dbReference type="SMART" id="SM00710">
    <property type="entry name" value="PbH1"/>
    <property type="match status" value="8"/>
</dbReference>
<feature type="domain" description="Right handed beta helix" evidence="3">
    <location>
        <begin position="132"/>
        <end position="230"/>
    </location>
</feature>
<feature type="chain" id="PRO_5022857161" description="Right handed beta helix domain-containing protein" evidence="1">
    <location>
        <begin position="21"/>
        <end position="464"/>
    </location>
</feature>
<dbReference type="InterPro" id="IPR039448">
    <property type="entry name" value="Beta_helix"/>
</dbReference>
<feature type="domain" description="Periplasmic copper-binding protein NosD beta helix" evidence="2">
    <location>
        <begin position="287"/>
        <end position="455"/>
    </location>
</feature>
<evidence type="ECO:0000259" key="3">
    <source>
        <dbReference type="Pfam" id="PF13229"/>
    </source>
</evidence>
<accession>A0A5C6CP20</accession>
<name>A0A5C6CP20_9BACT</name>
<evidence type="ECO:0000313" key="4">
    <source>
        <dbReference type="EMBL" id="TWU26280.1"/>
    </source>
</evidence>
<feature type="signal peptide" evidence="1">
    <location>
        <begin position="1"/>
        <end position="20"/>
    </location>
</feature>
<organism evidence="4 5">
    <name type="scientific">Novipirellula galeiformis</name>
    <dbReference type="NCBI Taxonomy" id="2528004"/>
    <lineage>
        <taxon>Bacteria</taxon>
        <taxon>Pseudomonadati</taxon>
        <taxon>Planctomycetota</taxon>
        <taxon>Planctomycetia</taxon>
        <taxon>Pirellulales</taxon>
        <taxon>Pirellulaceae</taxon>
        <taxon>Novipirellula</taxon>
    </lineage>
</organism>
<comment type="caution">
    <text evidence="4">The sequence shown here is derived from an EMBL/GenBank/DDBJ whole genome shotgun (WGS) entry which is preliminary data.</text>
</comment>
<dbReference type="InterPro" id="IPR006626">
    <property type="entry name" value="PbH1"/>
</dbReference>
<sequence length="464" mass="49216" precursor="true">MRACCILILIHLLSLSGSLAAGTLDQIPHLKSLPDATEDLQKKIDEHDGNLLLGNTDILRITKPLVFDLAKHKGVAVKAVGGVTIVMDGPGPALRFVGSHKGTASPSSFEPATWNERMPIVSGIEILGNHEAADGIELDQTVGAIVSHVSVRWCRHGVHLVNRNRNVLVSDCNLYENSGVGIYLDDVNLHQINVGTSHISYNRQGGIVVRDGNVRNLQVSGCDIEGNMPGDDTPTNTANILIDVSGTPDTRAKSIAEISITGCTIQHSANYGDDATKTVAPGGANIRLAGKKIYPIDSVTISGNVLSDTTTNIDIHHAVDVAISANNFFAPKPVNLRVRNSQRVVVSGNTFNPRQFKREGTIVFEDCADCIVSNSTIHQFATDAGAVILNRCTGFSLNGLNLSDCGSGFVLKNTTDTTISNCRVTRTTTGSPDIVLDNSNKNILLSGNAFAGETVIASEGTVAN</sequence>
<evidence type="ECO:0000313" key="5">
    <source>
        <dbReference type="Proteomes" id="UP000316304"/>
    </source>
</evidence>
<reference evidence="4 5" key="1">
    <citation type="submission" date="2019-02" db="EMBL/GenBank/DDBJ databases">
        <title>Deep-cultivation of Planctomycetes and their phenomic and genomic characterization uncovers novel biology.</title>
        <authorList>
            <person name="Wiegand S."/>
            <person name="Jogler M."/>
            <person name="Boedeker C."/>
            <person name="Pinto D."/>
            <person name="Vollmers J."/>
            <person name="Rivas-Marin E."/>
            <person name="Kohn T."/>
            <person name="Peeters S.H."/>
            <person name="Heuer A."/>
            <person name="Rast P."/>
            <person name="Oberbeckmann S."/>
            <person name="Bunk B."/>
            <person name="Jeske O."/>
            <person name="Meyerdierks A."/>
            <person name="Storesund J.E."/>
            <person name="Kallscheuer N."/>
            <person name="Luecker S."/>
            <person name="Lage O.M."/>
            <person name="Pohl T."/>
            <person name="Merkel B.J."/>
            <person name="Hornburger P."/>
            <person name="Mueller R.-W."/>
            <person name="Bruemmer F."/>
            <person name="Labrenz M."/>
            <person name="Spormann A.M."/>
            <person name="Op Den Camp H."/>
            <person name="Overmann J."/>
            <person name="Amann R."/>
            <person name="Jetten M.S.M."/>
            <person name="Mascher T."/>
            <person name="Medema M.H."/>
            <person name="Devos D.P."/>
            <person name="Kaster A.-K."/>
            <person name="Ovreas L."/>
            <person name="Rohde M."/>
            <person name="Galperin M.Y."/>
            <person name="Jogler C."/>
        </authorList>
    </citation>
    <scope>NUCLEOTIDE SEQUENCE [LARGE SCALE GENOMIC DNA]</scope>
    <source>
        <strain evidence="4 5">Pla52o</strain>
    </source>
</reference>
<dbReference type="AlphaFoldDB" id="A0A5C6CP20"/>
<gene>
    <name evidence="4" type="ORF">Pla52o_01330</name>
</gene>
<dbReference type="Gene3D" id="2.160.20.10">
    <property type="entry name" value="Single-stranded right-handed beta-helix, Pectin lyase-like"/>
    <property type="match status" value="2"/>
</dbReference>
<dbReference type="InterPro" id="IPR007742">
    <property type="entry name" value="NosD_dom"/>
</dbReference>
<dbReference type="InterPro" id="IPR011050">
    <property type="entry name" value="Pectin_lyase_fold/virulence"/>
</dbReference>
<dbReference type="SUPFAM" id="SSF51126">
    <property type="entry name" value="Pectin lyase-like"/>
    <property type="match status" value="2"/>
</dbReference>
<dbReference type="OrthoDB" id="248604at2"/>
<protein>
    <recommendedName>
        <fullName evidence="6">Right handed beta helix domain-containing protein</fullName>
    </recommendedName>
</protein>
<keyword evidence="5" id="KW-1185">Reference proteome</keyword>
<dbReference type="Pfam" id="PF13229">
    <property type="entry name" value="Beta_helix"/>
    <property type="match status" value="1"/>
</dbReference>